<feature type="non-terminal residue" evidence="2">
    <location>
        <position position="43"/>
    </location>
</feature>
<organism evidence="2 3">
    <name type="scientific">Rotaria socialis</name>
    <dbReference type="NCBI Taxonomy" id="392032"/>
    <lineage>
        <taxon>Eukaryota</taxon>
        <taxon>Metazoa</taxon>
        <taxon>Spiralia</taxon>
        <taxon>Gnathifera</taxon>
        <taxon>Rotifera</taxon>
        <taxon>Eurotatoria</taxon>
        <taxon>Bdelloidea</taxon>
        <taxon>Philodinida</taxon>
        <taxon>Philodinidae</taxon>
        <taxon>Rotaria</taxon>
    </lineage>
</organism>
<proteinExistence type="predicted"/>
<feature type="compositionally biased region" description="Polar residues" evidence="1">
    <location>
        <begin position="21"/>
        <end position="43"/>
    </location>
</feature>
<accession>A0A821JR71</accession>
<feature type="region of interest" description="Disordered" evidence="1">
    <location>
        <begin position="1"/>
        <end position="43"/>
    </location>
</feature>
<gene>
    <name evidence="2" type="ORF">UJA718_LOCUS37261</name>
</gene>
<evidence type="ECO:0000313" key="2">
    <source>
        <dbReference type="EMBL" id="CAF4721208.1"/>
    </source>
</evidence>
<sequence>MKSKRARNGPRTLKEDIRNTMHMSSSRPKQDTTPYLASIMNSS</sequence>
<name>A0A821JR71_9BILA</name>
<dbReference type="EMBL" id="CAJOBP010036844">
    <property type="protein sequence ID" value="CAF4721208.1"/>
    <property type="molecule type" value="Genomic_DNA"/>
</dbReference>
<protein>
    <submittedName>
        <fullName evidence="2">Uncharacterized protein</fullName>
    </submittedName>
</protein>
<comment type="caution">
    <text evidence="2">The sequence shown here is derived from an EMBL/GenBank/DDBJ whole genome shotgun (WGS) entry which is preliminary data.</text>
</comment>
<keyword evidence="3" id="KW-1185">Reference proteome</keyword>
<dbReference type="Proteomes" id="UP000663873">
    <property type="component" value="Unassembled WGS sequence"/>
</dbReference>
<evidence type="ECO:0000313" key="3">
    <source>
        <dbReference type="Proteomes" id="UP000663873"/>
    </source>
</evidence>
<reference evidence="2" key="1">
    <citation type="submission" date="2021-02" db="EMBL/GenBank/DDBJ databases">
        <authorList>
            <person name="Nowell W R."/>
        </authorList>
    </citation>
    <scope>NUCLEOTIDE SEQUENCE</scope>
</reference>
<dbReference type="AlphaFoldDB" id="A0A821JR71"/>
<evidence type="ECO:0000256" key="1">
    <source>
        <dbReference type="SAM" id="MobiDB-lite"/>
    </source>
</evidence>